<feature type="domain" description="CFA20" evidence="2">
    <location>
        <begin position="136"/>
        <end position="200"/>
    </location>
</feature>
<gene>
    <name evidence="3" type="ORF">IEO21_10036</name>
</gene>
<comment type="caution">
    <text evidence="3">The sequence shown here is derived from an EMBL/GenBank/DDBJ whole genome shotgun (WGS) entry which is preliminary data.</text>
</comment>
<feature type="region of interest" description="Disordered" evidence="1">
    <location>
        <begin position="316"/>
        <end position="339"/>
    </location>
</feature>
<dbReference type="Pfam" id="PF05018">
    <property type="entry name" value="CFA20_dom"/>
    <property type="match status" value="1"/>
</dbReference>
<protein>
    <recommendedName>
        <fullName evidence="2">CFA20 domain-containing protein</fullName>
    </recommendedName>
</protein>
<evidence type="ECO:0000256" key="1">
    <source>
        <dbReference type="SAM" id="MobiDB-lite"/>
    </source>
</evidence>
<reference evidence="3" key="1">
    <citation type="submission" date="2020-11" db="EMBL/GenBank/DDBJ databases">
        <authorList>
            <person name="Koelle M."/>
            <person name="Horta M.A.C."/>
            <person name="Nowrousian M."/>
            <person name="Ohm R.A."/>
            <person name="Benz P."/>
            <person name="Pilgard A."/>
        </authorList>
    </citation>
    <scope>NUCLEOTIDE SEQUENCE</scope>
    <source>
        <strain evidence="3">FPRL280</strain>
    </source>
</reference>
<dbReference type="InterPro" id="IPR040441">
    <property type="entry name" value="CFA20/CFAP20DC"/>
</dbReference>
<sequence length="394" mass="43304">MCAAACATTVSETRGKQPMRSVNYAGVTTYCIGRETVCEESKSTTLYIHNGSRRDFTGLPFAWIERNNRVSPVQPSLVSIFSSTGSEPLSTFLSSTDKSLPSDSFICFCNDATSLPHPRLPATLVSPSTNEQGAPDYALQQTVLHIQSPTLRTTFIRCPPFRDANGPSGHLGMKHPWIHFQVRNMGREFSLEIGLVDQSGREGVLEIQPISCVTPATAQDVGLLGLTAAPLPQSRDGTRISGQPIPRLPGILVRTETSAEQREPFLRMGNPPLLHLPLLLPSSSSRPLTSWCTINLNLPTLLTHFLSASLLRPDGDEDADLPDSDDDDGDVPLPTTSSASQRILQTRFNQVPAGTYSYVSYVKVYATCRLRRIWFSEDGPKQRLPWEFQLYAAD</sequence>
<evidence type="ECO:0000313" key="3">
    <source>
        <dbReference type="EMBL" id="KAF9801811.1"/>
    </source>
</evidence>
<organism evidence="3 4">
    <name type="scientific">Rhodonia placenta</name>
    <dbReference type="NCBI Taxonomy" id="104341"/>
    <lineage>
        <taxon>Eukaryota</taxon>
        <taxon>Fungi</taxon>
        <taxon>Dikarya</taxon>
        <taxon>Basidiomycota</taxon>
        <taxon>Agaricomycotina</taxon>
        <taxon>Agaricomycetes</taxon>
        <taxon>Polyporales</taxon>
        <taxon>Adustoporiaceae</taxon>
        <taxon>Rhodonia</taxon>
    </lineage>
</organism>
<evidence type="ECO:0000259" key="2">
    <source>
        <dbReference type="Pfam" id="PF05018"/>
    </source>
</evidence>
<dbReference type="EMBL" id="JADOXO010000633">
    <property type="protein sequence ID" value="KAF9801811.1"/>
    <property type="molecule type" value="Genomic_DNA"/>
</dbReference>
<evidence type="ECO:0000313" key="4">
    <source>
        <dbReference type="Proteomes" id="UP000639403"/>
    </source>
</evidence>
<feature type="compositionally biased region" description="Acidic residues" evidence="1">
    <location>
        <begin position="316"/>
        <end position="330"/>
    </location>
</feature>
<proteinExistence type="predicted"/>
<name>A0A8H7NTA6_9APHY</name>
<dbReference type="AlphaFoldDB" id="A0A8H7NTA6"/>
<accession>A0A8H7NTA6</accession>
<reference evidence="3" key="2">
    <citation type="journal article" name="Front. Microbiol.">
        <title>Degradative Capacity of Two Strains of Rhodonia placenta: From Phenotype to Genotype.</title>
        <authorList>
            <person name="Kolle M."/>
            <person name="Horta M.A.C."/>
            <person name="Nowrousian M."/>
            <person name="Ohm R.A."/>
            <person name="Benz J.P."/>
            <person name="Pilgard A."/>
        </authorList>
    </citation>
    <scope>NUCLEOTIDE SEQUENCE</scope>
    <source>
        <strain evidence="3">FPRL280</strain>
    </source>
</reference>
<dbReference type="PANTHER" id="PTHR12458">
    <property type="entry name" value="ORF PROTEIN"/>
    <property type="match status" value="1"/>
</dbReference>
<dbReference type="Proteomes" id="UP000639403">
    <property type="component" value="Unassembled WGS sequence"/>
</dbReference>
<dbReference type="InterPro" id="IPR007714">
    <property type="entry name" value="CFA20_dom"/>
</dbReference>